<reference evidence="8" key="1">
    <citation type="submission" date="2022-08" db="EMBL/GenBank/DDBJ databases">
        <title>Draft genome sequencing of Roseisolibacter agri AW1220.</title>
        <authorList>
            <person name="Tobiishi Y."/>
            <person name="Tonouchi A."/>
        </authorList>
    </citation>
    <scope>NUCLEOTIDE SEQUENCE</scope>
    <source>
        <strain evidence="8">AW1220</strain>
    </source>
</reference>
<dbReference type="Proteomes" id="UP001161325">
    <property type="component" value="Unassembled WGS sequence"/>
</dbReference>
<dbReference type="InterPro" id="IPR026015">
    <property type="entry name" value="ATP_synth_OSCP/delta_N_sf"/>
</dbReference>
<dbReference type="PANTHER" id="PTHR11910">
    <property type="entry name" value="ATP SYNTHASE DELTA CHAIN"/>
    <property type="match status" value="1"/>
</dbReference>
<comment type="similarity">
    <text evidence="7">Belongs to the ATPase delta chain family.</text>
</comment>
<dbReference type="RefSeq" id="WP_284352361.1">
    <property type="nucleotide sequence ID" value="NZ_BRXS01000007.1"/>
</dbReference>
<evidence type="ECO:0000256" key="4">
    <source>
        <dbReference type="ARBA" id="ARBA00023065"/>
    </source>
</evidence>
<name>A0AA37QJB1_9BACT</name>
<dbReference type="Pfam" id="PF00213">
    <property type="entry name" value="OSCP"/>
    <property type="match status" value="1"/>
</dbReference>
<keyword evidence="2 7" id="KW-0813">Transport</keyword>
<keyword evidence="3 7" id="KW-0375">Hydrogen ion transport</keyword>
<dbReference type="AlphaFoldDB" id="A0AA37QJB1"/>
<evidence type="ECO:0000256" key="7">
    <source>
        <dbReference type="HAMAP-Rule" id="MF_01416"/>
    </source>
</evidence>
<evidence type="ECO:0000256" key="6">
    <source>
        <dbReference type="ARBA" id="ARBA00023310"/>
    </source>
</evidence>
<gene>
    <name evidence="7 8" type="primary">atpH</name>
    <name evidence="8" type="ORF">rosag_44460</name>
</gene>
<keyword evidence="6 7" id="KW-0066">ATP synthesis</keyword>
<dbReference type="GO" id="GO:0005886">
    <property type="term" value="C:plasma membrane"/>
    <property type="evidence" value="ECO:0007669"/>
    <property type="project" value="UniProtKB-SubCell"/>
</dbReference>
<comment type="function">
    <text evidence="7">This protein is part of the stalk that links CF(0) to CF(1). It either transmits conformational changes from CF(0) to CF(1) or is implicated in proton conduction.</text>
</comment>
<dbReference type="SUPFAM" id="SSF47928">
    <property type="entry name" value="N-terminal domain of the delta subunit of the F1F0-ATP synthase"/>
    <property type="match status" value="1"/>
</dbReference>
<keyword evidence="7" id="KW-0139">CF(1)</keyword>
<keyword evidence="5 7" id="KW-0472">Membrane</keyword>
<keyword evidence="9" id="KW-1185">Reference proteome</keyword>
<comment type="function">
    <text evidence="7">F(1)F(0) ATP synthase produces ATP from ADP in the presence of a proton or sodium gradient. F-type ATPases consist of two structural domains, F(1) containing the extramembraneous catalytic core and F(0) containing the membrane proton channel, linked together by a central stalk and a peripheral stalk. During catalysis, ATP synthesis in the catalytic domain of F(1) is coupled via a rotary mechanism of the central stalk subunits to proton translocation.</text>
</comment>
<evidence type="ECO:0000256" key="5">
    <source>
        <dbReference type="ARBA" id="ARBA00023136"/>
    </source>
</evidence>
<dbReference type="GO" id="GO:0045259">
    <property type="term" value="C:proton-transporting ATP synthase complex"/>
    <property type="evidence" value="ECO:0007669"/>
    <property type="project" value="UniProtKB-KW"/>
</dbReference>
<dbReference type="InterPro" id="IPR000711">
    <property type="entry name" value="ATPase_OSCP/dsu"/>
</dbReference>
<sequence>MRDATIARNYADVLLSLARKGEDPHGWGRMARELAESIEGDAKLRHFLESPRVAADQKNEVLAKAFQDRFPRVLVRYLQTLVTKGRQMLLPQIVTEYYNLLDEAEGRVHARVTTARPTTPQDEAAIAAQLTRAFGKQVVPHVVVNPAILGGVVVKMGDTVMDGSVRRRLAMLRARMTAR</sequence>
<keyword evidence="7" id="KW-1003">Cell membrane</keyword>
<comment type="subcellular location">
    <subcellularLocation>
        <location evidence="7">Cell membrane</location>
        <topology evidence="7">Peripheral membrane protein</topology>
    </subcellularLocation>
    <subcellularLocation>
        <location evidence="1">Membrane</location>
    </subcellularLocation>
</comment>
<organism evidence="8 9">
    <name type="scientific">Roseisolibacter agri</name>
    <dbReference type="NCBI Taxonomy" id="2014610"/>
    <lineage>
        <taxon>Bacteria</taxon>
        <taxon>Pseudomonadati</taxon>
        <taxon>Gemmatimonadota</taxon>
        <taxon>Gemmatimonadia</taxon>
        <taxon>Gemmatimonadales</taxon>
        <taxon>Gemmatimonadaceae</taxon>
        <taxon>Roseisolibacter</taxon>
    </lineage>
</organism>
<keyword evidence="4 7" id="KW-0406">Ion transport</keyword>
<comment type="caution">
    <text evidence="8">The sequence shown here is derived from an EMBL/GenBank/DDBJ whole genome shotgun (WGS) entry which is preliminary data.</text>
</comment>
<evidence type="ECO:0000256" key="1">
    <source>
        <dbReference type="ARBA" id="ARBA00004370"/>
    </source>
</evidence>
<dbReference type="NCBIfam" id="TIGR01145">
    <property type="entry name" value="ATP_synt_delta"/>
    <property type="match status" value="1"/>
</dbReference>
<dbReference type="Gene3D" id="1.10.520.20">
    <property type="entry name" value="N-terminal domain of the delta subunit of the F1F0-ATP synthase"/>
    <property type="match status" value="1"/>
</dbReference>
<evidence type="ECO:0000313" key="9">
    <source>
        <dbReference type="Proteomes" id="UP001161325"/>
    </source>
</evidence>
<evidence type="ECO:0000313" key="8">
    <source>
        <dbReference type="EMBL" id="GLC27933.1"/>
    </source>
</evidence>
<dbReference type="PRINTS" id="PR00125">
    <property type="entry name" value="ATPASEDELTA"/>
</dbReference>
<proteinExistence type="inferred from homology"/>
<evidence type="ECO:0000256" key="3">
    <source>
        <dbReference type="ARBA" id="ARBA00022781"/>
    </source>
</evidence>
<accession>A0AA37QJB1</accession>
<evidence type="ECO:0000256" key="2">
    <source>
        <dbReference type="ARBA" id="ARBA00022448"/>
    </source>
</evidence>
<dbReference type="EMBL" id="BRXS01000007">
    <property type="protein sequence ID" value="GLC27933.1"/>
    <property type="molecule type" value="Genomic_DNA"/>
</dbReference>
<dbReference type="GO" id="GO:0046933">
    <property type="term" value="F:proton-transporting ATP synthase activity, rotational mechanism"/>
    <property type="evidence" value="ECO:0007669"/>
    <property type="project" value="UniProtKB-UniRule"/>
</dbReference>
<dbReference type="HAMAP" id="MF_01416">
    <property type="entry name" value="ATP_synth_delta_bact"/>
    <property type="match status" value="1"/>
</dbReference>
<protein>
    <recommendedName>
        <fullName evidence="7">ATP synthase subunit delta</fullName>
    </recommendedName>
    <alternativeName>
        <fullName evidence="7">ATP synthase F(1) sector subunit delta</fullName>
    </alternativeName>
    <alternativeName>
        <fullName evidence="7">F-type ATPase subunit delta</fullName>
        <shortName evidence="7">F-ATPase subunit delta</shortName>
    </alternativeName>
</protein>